<keyword evidence="3" id="KW-1185">Reference proteome</keyword>
<sequence>MEAAVIALDDFTKRRKEFNNNLKRAEEHAEEGNVGVEKETYDESKKSLDEARERMEAAIALMVSDLEDELRHDTAN</sequence>
<reference evidence="3" key="1">
    <citation type="submission" date="2022-10" db="EMBL/GenBank/DDBJ databases">
        <title>Genome assembly of Pristionchus species.</title>
        <authorList>
            <person name="Yoshida K."/>
            <person name="Sommer R.J."/>
        </authorList>
    </citation>
    <scope>NUCLEOTIDE SEQUENCE [LARGE SCALE GENOMIC DNA]</scope>
    <source>
        <strain evidence="3">RS5460</strain>
    </source>
</reference>
<dbReference type="EMBL" id="BTRK01000002">
    <property type="protein sequence ID" value="GMR34431.1"/>
    <property type="molecule type" value="Genomic_DNA"/>
</dbReference>
<gene>
    <name evidence="2" type="ORF">PMAYCL1PPCAC_04626</name>
</gene>
<dbReference type="AlphaFoldDB" id="A0AAN5CAX8"/>
<accession>A0AAN5CAX8</accession>
<feature type="coiled-coil region" evidence="1">
    <location>
        <begin position="8"/>
        <end position="61"/>
    </location>
</feature>
<evidence type="ECO:0000256" key="1">
    <source>
        <dbReference type="SAM" id="Coils"/>
    </source>
</evidence>
<evidence type="ECO:0000313" key="2">
    <source>
        <dbReference type="EMBL" id="GMR34431.1"/>
    </source>
</evidence>
<name>A0AAN5CAX8_9BILA</name>
<keyword evidence="1" id="KW-0175">Coiled coil</keyword>
<proteinExistence type="predicted"/>
<organism evidence="2 3">
    <name type="scientific">Pristionchus mayeri</name>
    <dbReference type="NCBI Taxonomy" id="1317129"/>
    <lineage>
        <taxon>Eukaryota</taxon>
        <taxon>Metazoa</taxon>
        <taxon>Ecdysozoa</taxon>
        <taxon>Nematoda</taxon>
        <taxon>Chromadorea</taxon>
        <taxon>Rhabditida</taxon>
        <taxon>Rhabditina</taxon>
        <taxon>Diplogasteromorpha</taxon>
        <taxon>Diplogasteroidea</taxon>
        <taxon>Neodiplogasteridae</taxon>
        <taxon>Pristionchus</taxon>
    </lineage>
</organism>
<protein>
    <submittedName>
        <fullName evidence="2">Uncharacterized protein</fullName>
    </submittedName>
</protein>
<dbReference type="Proteomes" id="UP001328107">
    <property type="component" value="Unassembled WGS sequence"/>
</dbReference>
<comment type="caution">
    <text evidence="2">The sequence shown here is derived from an EMBL/GenBank/DDBJ whole genome shotgun (WGS) entry which is preliminary data.</text>
</comment>
<evidence type="ECO:0000313" key="3">
    <source>
        <dbReference type="Proteomes" id="UP001328107"/>
    </source>
</evidence>